<evidence type="ECO:0000256" key="2">
    <source>
        <dbReference type="ARBA" id="ARBA00023157"/>
    </source>
</evidence>
<dbReference type="AlphaFoldDB" id="A0A024U7C9"/>
<protein>
    <recommendedName>
        <fullName evidence="5">Apple domain-containing protein</fullName>
    </recommendedName>
</protein>
<feature type="domain" description="Apple" evidence="5">
    <location>
        <begin position="22"/>
        <end position="87"/>
    </location>
</feature>
<proteinExistence type="predicted"/>
<feature type="signal peptide" evidence="4">
    <location>
        <begin position="1"/>
        <end position="18"/>
    </location>
</feature>
<dbReference type="InterPro" id="IPR000177">
    <property type="entry name" value="Apple"/>
</dbReference>
<reference evidence="6" key="1">
    <citation type="submission" date="2013-12" db="EMBL/GenBank/DDBJ databases">
        <title>The Genome Sequence of Aphanomyces invadans NJM9701.</title>
        <authorList>
            <consortium name="The Broad Institute Genomics Platform"/>
            <person name="Russ C."/>
            <person name="Tyler B."/>
            <person name="van West P."/>
            <person name="Dieguez-Uribeondo J."/>
            <person name="Young S.K."/>
            <person name="Zeng Q."/>
            <person name="Gargeya S."/>
            <person name="Fitzgerald M."/>
            <person name="Abouelleil A."/>
            <person name="Alvarado L."/>
            <person name="Chapman S.B."/>
            <person name="Gainer-Dewar J."/>
            <person name="Goldberg J."/>
            <person name="Griggs A."/>
            <person name="Gujja S."/>
            <person name="Hansen M."/>
            <person name="Howarth C."/>
            <person name="Imamovic A."/>
            <person name="Ireland A."/>
            <person name="Larimer J."/>
            <person name="McCowan C."/>
            <person name="Murphy C."/>
            <person name="Pearson M."/>
            <person name="Poon T.W."/>
            <person name="Priest M."/>
            <person name="Roberts A."/>
            <person name="Saif S."/>
            <person name="Shea T."/>
            <person name="Sykes S."/>
            <person name="Wortman J."/>
            <person name="Nusbaum C."/>
            <person name="Birren B."/>
        </authorList>
    </citation>
    <scope>NUCLEOTIDE SEQUENCE [LARGE SCALE GENOMIC DNA]</scope>
    <source>
        <strain evidence="6">NJM9701</strain>
    </source>
</reference>
<feature type="chain" id="PRO_5001537945" description="Apple domain-containing protein" evidence="4">
    <location>
        <begin position="19"/>
        <end position="137"/>
    </location>
</feature>
<keyword evidence="1" id="KW-0677">Repeat</keyword>
<name>A0A024U7C9_9STRA</name>
<dbReference type="Gene3D" id="3.50.4.10">
    <property type="entry name" value="Hepatocyte Growth Factor"/>
    <property type="match status" value="1"/>
</dbReference>
<dbReference type="RefSeq" id="XP_008868784.1">
    <property type="nucleotide sequence ID" value="XM_008870562.1"/>
</dbReference>
<evidence type="ECO:0000256" key="3">
    <source>
        <dbReference type="SAM" id="MobiDB-lite"/>
    </source>
</evidence>
<keyword evidence="2" id="KW-1015">Disulfide bond</keyword>
<feature type="region of interest" description="Disordered" evidence="3">
    <location>
        <begin position="71"/>
        <end position="113"/>
    </location>
</feature>
<dbReference type="GO" id="GO:0005576">
    <property type="term" value="C:extracellular region"/>
    <property type="evidence" value="ECO:0007669"/>
    <property type="project" value="InterPro"/>
</dbReference>
<accession>A0A024U7C9</accession>
<evidence type="ECO:0000256" key="4">
    <source>
        <dbReference type="SAM" id="SignalP"/>
    </source>
</evidence>
<dbReference type="EMBL" id="KI913961">
    <property type="protein sequence ID" value="ETW02179.1"/>
    <property type="molecule type" value="Genomic_DNA"/>
</dbReference>
<dbReference type="VEuPathDB" id="FungiDB:H310_05747"/>
<keyword evidence="4" id="KW-0732">Signal</keyword>
<feature type="compositionally biased region" description="Basic and acidic residues" evidence="3">
    <location>
        <begin position="100"/>
        <end position="113"/>
    </location>
</feature>
<dbReference type="InterPro" id="IPR003609">
    <property type="entry name" value="Pan_app"/>
</dbReference>
<organism evidence="6">
    <name type="scientific">Aphanomyces invadans</name>
    <dbReference type="NCBI Taxonomy" id="157072"/>
    <lineage>
        <taxon>Eukaryota</taxon>
        <taxon>Sar</taxon>
        <taxon>Stramenopiles</taxon>
        <taxon>Oomycota</taxon>
        <taxon>Saprolegniomycetes</taxon>
        <taxon>Saprolegniales</taxon>
        <taxon>Verrucalvaceae</taxon>
        <taxon>Aphanomyces</taxon>
    </lineage>
</organism>
<dbReference type="OrthoDB" id="78172at2759"/>
<dbReference type="GeneID" id="20082797"/>
<sequence length="137" mass="15274">MFPVLRVCMLIFNSPCSAIEDNEDNVDYRGNDLGNTRQASAEGCCQDCTNKPGCQVFTWTNYENLLASPGAKSGLIQAPPTPGPRRTSDHRVDIPNSCADHNDRRADNDDECTQDHDCRTYHNNSIVPHSRAMRAFD</sequence>
<dbReference type="GO" id="GO:0006508">
    <property type="term" value="P:proteolysis"/>
    <property type="evidence" value="ECO:0007669"/>
    <property type="project" value="InterPro"/>
</dbReference>
<gene>
    <name evidence="6" type="ORF">H310_05747</name>
</gene>
<dbReference type="Pfam" id="PF14295">
    <property type="entry name" value="PAN_4"/>
    <property type="match status" value="1"/>
</dbReference>
<evidence type="ECO:0000259" key="5">
    <source>
        <dbReference type="SMART" id="SM00223"/>
    </source>
</evidence>
<evidence type="ECO:0000256" key="1">
    <source>
        <dbReference type="ARBA" id="ARBA00022737"/>
    </source>
</evidence>
<dbReference type="SMART" id="SM00223">
    <property type="entry name" value="APPLE"/>
    <property type="match status" value="1"/>
</dbReference>
<evidence type="ECO:0000313" key="6">
    <source>
        <dbReference type="EMBL" id="ETW02179.1"/>
    </source>
</evidence>